<reference evidence="2" key="1">
    <citation type="submission" date="2020-10" db="EMBL/GenBank/DDBJ databases">
        <authorList>
            <person name="Gilroy R."/>
        </authorList>
    </citation>
    <scope>NUCLEOTIDE SEQUENCE</scope>
    <source>
        <strain evidence="2">ChiGjej1B1-24693</strain>
    </source>
</reference>
<evidence type="ECO:0000259" key="1">
    <source>
        <dbReference type="Pfam" id="PF01182"/>
    </source>
</evidence>
<dbReference type="EMBL" id="DVLP01000047">
    <property type="protein sequence ID" value="HIT74269.1"/>
    <property type="molecule type" value="Genomic_DNA"/>
</dbReference>
<dbReference type="SUPFAM" id="SSF100950">
    <property type="entry name" value="NagB/RpiA/CoA transferase-like"/>
    <property type="match status" value="1"/>
</dbReference>
<sequence length="105" mass="11288">MTQDVSPTRQDLVESTAEALVSVIGASIAEAGEAHLCLTGGTIAKRLYAHLGTTAADALDWSRVHLWWGDERWVPAGDEDRNDAQAQAGLGPIWDRAVRHPMPAS</sequence>
<dbReference type="Gene3D" id="3.40.50.1360">
    <property type="match status" value="1"/>
</dbReference>
<feature type="domain" description="Glucosamine/galactosamine-6-phosphate isomerase" evidence="1">
    <location>
        <begin position="8"/>
        <end position="102"/>
    </location>
</feature>
<dbReference type="InterPro" id="IPR006148">
    <property type="entry name" value="Glc/Gal-6P_isomerase"/>
</dbReference>
<dbReference type="AlphaFoldDB" id="A0A9D1KKI9"/>
<dbReference type="Pfam" id="PF01182">
    <property type="entry name" value="Glucosamine_iso"/>
    <property type="match status" value="1"/>
</dbReference>
<dbReference type="Proteomes" id="UP000886842">
    <property type="component" value="Unassembled WGS sequence"/>
</dbReference>
<comment type="caution">
    <text evidence="2">The sequence shown here is derived from an EMBL/GenBank/DDBJ whole genome shotgun (WGS) entry which is preliminary data.</text>
</comment>
<evidence type="ECO:0000313" key="3">
    <source>
        <dbReference type="Proteomes" id="UP000886842"/>
    </source>
</evidence>
<accession>A0A9D1KKI9</accession>
<protein>
    <submittedName>
        <fullName evidence="2">6-phosphogluconolactonase</fullName>
    </submittedName>
</protein>
<organism evidence="2 3">
    <name type="scientific">Candidatus Avipropionibacterium avicola</name>
    <dbReference type="NCBI Taxonomy" id="2840701"/>
    <lineage>
        <taxon>Bacteria</taxon>
        <taxon>Bacillati</taxon>
        <taxon>Actinomycetota</taxon>
        <taxon>Actinomycetes</taxon>
        <taxon>Propionibacteriales</taxon>
        <taxon>Propionibacteriaceae</taxon>
        <taxon>Propionibacteriaceae incertae sedis</taxon>
        <taxon>Candidatus Avipropionibacterium</taxon>
    </lineage>
</organism>
<feature type="non-terminal residue" evidence="2">
    <location>
        <position position="105"/>
    </location>
</feature>
<reference evidence="2" key="2">
    <citation type="journal article" date="2021" name="PeerJ">
        <title>Extensive microbial diversity within the chicken gut microbiome revealed by metagenomics and culture.</title>
        <authorList>
            <person name="Gilroy R."/>
            <person name="Ravi A."/>
            <person name="Getino M."/>
            <person name="Pursley I."/>
            <person name="Horton D.L."/>
            <person name="Alikhan N.F."/>
            <person name="Baker D."/>
            <person name="Gharbi K."/>
            <person name="Hall N."/>
            <person name="Watson M."/>
            <person name="Adriaenssens E.M."/>
            <person name="Foster-Nyarko E."/>
            <person name="Jarju S."/>
            <person name="Secka A."/>
            <person name="Antonio M."/>
            <person name="Oren A."/>
            <person name="Chaudhuri R.R."/>
            <person name="La Ragione R."/>
            <person name="Hildebrand F."/>
            <person name="Pallen M.J."/>
        </authorList>
    </citation>
    <scope>NUCLEOTIDE SEQUENCE</scope>
    <source>
        <strain evidence="2">ChiGjej1B1-24693</strain>
    </source>
</reference>
<proteinExistence type="predicted"/>
<gene>
    <name evidence="2" type="ORF">IAA98_01620</name>
</gene>
<dbReference type="InterPro" id="IPR037171">
    <property type="entry name" value="NagB/RpiA_transferase-like"/>
</dbReference>
<name>A0A9D1KKI9_9ACTN</name>
<dbReference type="GO" id="GO:0005975">
    <property type="term" value="P:carbohydrate metabolic process"/>
    <property type="evidence" value="ECO:0007669"/>
    <property type="project" value="InterPro"/>
</dbReference>
<evidence type="ECO:0000313" key="2">
    <source>
        <dbReference type="EMBL" id="HIT74269.1"/>
    </source>
</evidence>